<organism evidence="1 2">
    <name type="scientific">Lutimaribacter marinistellae</name>
    <dbReference type="NCBI Taxonomy" id="1820329"/>
    <lineage>
        <taxon>Bacteria</taxon>
        <taxon>Pseudomonadati</taxon>
        <taxon>Pseudomonadota</taxon>
        <taxon>Alphaproteobacteria</taxon>
        <taxon>Rhodobacterales</taxon>
        <taxon>Roseobacteraceae</taxon>
        <taxon>Lutimaribacter</taxon>
    </lineage>
</organism>
<reference evidence="2" key="1">
    <citation type="journal article" date="2019" name="Int. J. Syst. Evol. Microbiol.">
        <title>The Global Catalogue of Microorganisms (GCM) 10K type strain sequencing project: providing services to taxonomists for standard genome sequencing and annotation.</title>
        <authorList>
            <consortium name="The Broad Institute Genomics Platform"/>
            <consortium name="The Broad Institute Genome Sequencing Center for Infectious Disease"/>
            <person name="Wu L."/>
            <person name="Ma J."/>
        </authorList>
    </citation>
    <scope>NUCLEOTIDE SEQUENCE [LARGE SCALE GENOMIC DNA]</scope>
    <source>
        <strain evidence="2">KCTC 42911</strain>
    </source>
</reference>
<comment type="caution">
    <text evidence="1">The sequence shown here is derived from an EMBL/GenBank/DDBJ whole genome shotgun (WGS) entry which is preliminary data.</text>
</comment>
<evidence type="ECO:0000313" key="1">
    <source>
        <dbReference type="EMBL" id="MFC3614640.1"/>
    </source>
</evidence>
<gene>
    <name evidence="1" type="ORF">ACFORG_12775</name>
</gene>
<dbReference type="RefSeq" id="WP_386735917.1">
    <property type="nucleotide sequence ID" value="NZ_JBHRXI010000012.1"/>
</dbReference>
<sequence length="119" mass="12571">MPEYHSFDHEAVNQALQAARAAHEDKNLMAMDSTSDISDSGELSLLAECIAVTVSDHKVCLDLPLGIGKVCIPIPIKFPDGEAAKACLSICTTWGIPTGVKVSISIGGITVVEKKFGKC</sequence>
<accession>A0ABV7TH41</accession>
<dbReference type="EMBL" id="JBHRXI010000012">
    <property type="protein sequence ID" value="MFC3614640.1"/>
    <property type="molecule type" value="Genomic_DNA"/>
</dbReference>
<protein>
    <submittedName>
        <fullName evidence="1">Uncharacterized protein</fullName>
    </submittedName>
</protein>
<keyword evidence="2" id="KW-1185">Reference proteome</keyword>
<dbReference type="Proteomes" id="UP001595629">
    <property type="component" value="Unassembled WGS sequence"/>
</dbReference>
<name>A0ABV7TH41_9RHOB</name>
<evidence type="ECO:0000313" key="2">
    <source>
        <dbReference type="Proteomes" id="UP001595629"/>
    </source>
</evidence>
<proteinExistence type="predicted"/>